<name>X1AYG8_9ZZZZ</name>
<protein>
    <submittedName>
        <fullName evidence="1">Uncharacterized protein</fullName>
    </submittedName>
</protein>
<dbReference type="AlphaFoldDB" id="X1AYG8"/>
<feature type="non-terminal residue" evidence="1">
    <location>
        <position position="1"/>
    </location>
</feature>
<reference evidence="1" key="1">
    <citation type="journal article" date="2014" name="Front. Microbiol.">
        <title>High frequency of phylogenetically diverse reductive dehalogenase-homologous genes in deep subseafloor sedimentary metagenomes.</title>
        <authorList>
            <person name="Kawai M."/>
            <person name="Futagami T."/>
            <person name="Toyoda A."/>
            <person name="Takaki Y."/>
            <person name="Nishi S."/>
            <person name="Hori S."/>
            <person name="Arai W."/>
            <person name="Tsubouchi T."/>
            <person name="Morono Y."/>
            <person name="Uchiyama I."/>
            <person name="Ito T."/>
            <person name="Fujiyama A."/>
            <person name="Inagaki F."/>
            <person name="Takami H."/>
        </authorList>
    </citation>
    <scope>NUCLEOTIDE SEQUENCE</scope>
    <source>
        <strain evidence="1">Expedition CK06-06</strain>
    </source>
</reference>
<dbReference type="EMBL" id="BART01009217">
    <property type="protein sequence ID" value="GAG64806.1"/>
    <property type="molecule type" value="Genomic_DNA"/>
</dbReference>
<evidence type="ECO:0000313" key="1">
    <source>
        <dbReference type="EMBL" id="GAG64806.1"/>
    </source>
</evidence>
<proteinExistence type="predicted"/>
<accession>X1AYG8</accession>
<gene>
    <name evidence="1" type="ORF">S01H4_20485</name>
</gene>
<comment type="caution">
    <text evidence="1">The sequence shown here is derived from an EMBL/GenBank/DDBJ whole genome shotgun (WGS) entry which is preliminary data.</text>
</comment>
<sequence>KPSKSGKTKGQAAKEIKAHFLNNSDPEMKKWIKILPIDDIILVLPSGKSKIMISS</sequence>
<organism evidence="1">
    <name type="scientific">marine sediment metagenome</name>
    <dbReference type="NCBI Taxonomy" id="412755"/>
    <lineage>
        <taxon>unclassified sequences</taxon>
        <taxon>metagenomes</taxon>
        <taxon>ecological metagenomes</taxon>
    </lineage>
</organism>